<evidence type="ECO:0000313" key="3">
    <source>
        <dbReference type="Proteomes" id="UP001403385"/>
    </source>
</evidence>
<dbReference type="AlphaFoldDB" id="A0AAW9SHC7"/>
<sequence length="61" mass="7253">MANKRDDESFYQRFSPRRPNSHWSKPNIERVERLTQAGLMTEQGQRLIDIAKQKGKWPPVE</sequence>
<accession>A0AAW9SHC7</accession>
<dbReference type="Proteomes" id="UP001403385">
    <property type="component" value="Unassembled WGS sequence"/>
</dbReference>
<evidence type="ECO:0000256" key="1">
    <source>
        <dbReference type="SAM" id="MobiDB-lite"/>
    </source>
</evidence>
<feature type="compositionally biased region" description="Basic and acidic residues" evidence="1">
    <location>
        <begin position="1"/>
        <end position="10"/>
    </location>
</feature>
<comment type="caution">
    <text evidence="2">The sequence shown here is derived from an EMBL/GenBank/DDBJ whole genome shotgun (WGS) entry which is preliminary data.</text>
</comment>
<name>A0AAW9SHC7_9BACT</name>
<feature type="region of interest" description="Disordered" evidence="1">
    <location>
        <begin position="1"/>
        <end position="27"/>
    </location>
</feature>
<reference evidence="2 3" key="1">
    <citation type="submission" date="2024-04" db="EMBL/GenBank/DDBJ databases">
        <title>Novel genus in family Flammeovirgaceae.</title>
        <authorList>
            <person name="Nguyen T.H."/>
            <person name="Vuong T.Q."/>
            <person name="Le H."/>
            <person name="Kim S.-G."/>
        </authorList>
    </citation>
    <scope>NUCLEOTIDE SEQUENCE [LARGE SCALE GENOMIC DNA]</scope>
    <source>
        <strain evidence="2 3">JCM 23209</strain>
    </source>
</reference>
<dbReference type="RefSeq" id="WP_346824498.1">
    <property type="nucleotide sequence ID" value="NZ_JBDKWZ010000026.1"/>
</dbReference>
<gene>
    <name evidence="2" type="ORF">AAG747_27635</name>
</gene>
<organism evidence="2 3">
    <name type="scientific">Rapidithrix thailandica</name>
    <dbReference type="NCBI Taxonomy" id="413964"/>
    <lineage>
        <taxon>Bacteria</taxon>
        <taxon>Pseudomonadati</taxon>
        <taxon>Bacteroidota</taxon>
        <taxon>Cytophagia</taxon>
        <taxon>Cytophagales</taxon>
        <taxon>Flammeovirgaceae</taxon>
        <taxon>Rapidithrix</taxon>
    </lineage>
</organism>
<keyword evidence="3" id="KW-1185">Reference proteome</keyword>
<protein>
    <submittedName>
        <fullName evidence="2">Uncharacterized protein</fullName>
    </submittedName>
</protein>
<dbReference type="EMBL" id="JBDKWZ010000026">
    <property type="protein sequence ID" value="MEN7551719.1"/>
    <property type="molecule type" value="Genomic_DNA"/>
</dbReference>
<proteinExistence type="predicted"/>
<evidence type="ECO:0000313" key="2">
    <source>
        <dbReference type="EMBL" id="MEN7551719.1"/>
    </source>
</evidence>